<dbReference type="Pfam" id="PF09791">
    <property type="entry name" value="Oxidored-like"/>
    <property type="match status" value="1"/>
</dbReference>
<dbReference type="AlphaFoldDB" id="A0A6C0JHZ6"/>
<proteinExistence type="predicted"/>
<dbReference type="InterPro" id="IPR019180">
    <property type="entry name" value="Oxidoreductase-like_N"/>
</dbReference>
<reference evidence="2" key="1">
    <citation type="journal article" date="2020" name="Nature">
        <title>Giant virus diversity and host interactions through global metagenomics.</title>
        <authorList>
            <person name="Schulz F."/>
            <person name="Roux S."/>
            <person name="Paez-Espino D."/>
            <person name="Jungbluth S."/>
            <person name="Walsh D.A."/>
            <person name="Denef V.J."/>
            <person name="McMahon K.D."/>
            <person name="Konstantinidis K.T."/>
            <person name="Eloe-Fadrosh E.A."/>
            <person name="Kyrpides N.C."/>
            <person name="Woyke T."/>
        </authorList>
    </citation>
    <scope>NUCLEOTIDE SEQUENCE</scope>
    <source>
        <strain evidence="2">GVMAG-M-3300026093-6</strain>
    </source>
</reference>
<name>A0A6C0JHZ6_9ZZZZ</name>
<organism evidence="2">
    <name type="scientific">viral metagenome</name>
    <dbReference type="NCBI Taxonomy" id="1070528"/>
    <lineage>
        <taxon>unclassified sequences</taxon>
        <taxon>metagenomes</taxon>
        <taxon>organismal metagenomes</taxon>
    </lineage>
</organism>
<evidence type="ECO:0000313" key="2">
    <source>
        <dbReference type="EMBL" id="QHU03244.1"/>
    </source>
</evidence>
<accession>A0A6C0JHZ6</accession>
<protein>
    <recommendedName>
        <fullName evidence="1">Oxidoreductase-like domain-containing protein</fullName>
    </recommendedName>
</protein>
<dbReference type="EMBL" id="MN740373">
    <property type="protein sequence ID" value="QHU03244.1"/>
    <property type="molecule type" value="Genomic_DNA"/>
</dbReference>
<feature type="domain" description="Oxidoreductase-like" evidence="1">
    <location>
        <begin position="31"/>
        <end position="67"/>
    </location>
</feature>
<sequence length="96" mass="11442">MHKYICDYRYGNKFCHKLCLACKSYLTNHIKKPKIPKTGECCGDSCSNCVWTTYFTEIDNYDKKVENTLNNAFQKAKEKEDTMKNTWKPYNNERHQ</sequence>
<evidence type="ECO:0000259" key="1">
    <source>
        <dbReference type="Pfam" id="PF09791"/>
    </source>
</evidence>